<proteinExistence type="predicted"/>
<dbReference type="SUPFAM" id="SSF53213">
    <property type="entry name" value="LigB-like"/>
    <property type="match status" value="1"/>
</dbReference>
<dbReference type="GO" id="GO:0008198">
    <property type="term" value="F:ferrous iron binding"/>
    <property type="evidence" value="ECO:0007669"/>
    <property type="project" value="InterPro"/>
</dbReference>
<dbReference type="Gene3D" id="3.30.700.20">
    <property type="entry name" value="Hypothetical protein ph0010, domain 1"/>
    <property type="match status" value="1"/>
</dbReference>
<dbReference type="PANTHER" id="PTHR13016:SF0">
    <property type="entry name" value="AMME SYNDROME CANDIDATE GENE 1 PROTEIN"/>
    <property type="match status" value="1"/>
</dbReference>
<evidence type="ECO:0000259" key="1">
    <source>
        <dbReference type="PROSITE" id="PS51112"/>
    </source>
</evidence>
<dbReference type="RefSeq" id="WP_013276804.1">
    <property type="nucleotide sequence ID" value="NC_014377.1"/>
</dbReference>
<name>D9S016_THEOJ</name>
<dbReference type="InterPro" id="IPR036071">
    <property type="entry name" value="AMMECR1_dom_sf"/>
</dbReference>
<keyword evidence="3" id="KW-1185">Reference proteome</keyword>
<dbReference type="SUPFAM" id="SSF143447">
    <property type="entry name" value="AMMECR1-like"/>
    <property type="match status" value="1"/>
</dbReference>
<dbReference type="InterPro" id="IPR027485">
    <property type="entry name" value="AMMECR1_N"/>
</dbReference>
<dbReference type="EMBL" id="CP002131">
    <property type="protein sequence ID" value="ADL08793.1"/>
    <property type="molecule type" value="Genomic_DNA"/>
</dbReference>
<dbReference type="InterPro" id="IPR002733">
    <property type="entry name" value="AMMECR1_domain"/>
</dbReference>
<dbReference type="STRING" id="555079.Toce_2078"/>
<dbReference type="CDD" id="cd07951">
    <property type="entry name" value="ED_3B_N_AMMECR1"/>
    <property type="match status" value="1"/>
</dbReference>
<dbReference type="GO" id="GO:0016702">
    <property type="term" value="F:oxidoreductase activity, acting on single donors with incorporation of molecular oxygen, incorporation of two atoms of oxygen"/>
    <property type="evidence" value="ECO:0007669"/>
    <property type="project" value="UniProtKB-ARBA"/>
</dbReference>
<dbReference type="NCBIfam" id="TIGR00296">
    <property type="entry name" value="TIGR00296 family protein"/>
    <property type="match status" value="1"/>
</dbReference>
<dbReference type="PANTHER" id="PTHR13016">
    <property type="entry name" value="AMMECR1 HOMOLOG"/>
    <property type="match status" value="1"/>
</dbReference>
<dbReference type="Gene3D" id="3.40.830.10">
    <property type="entry name" value="LigB-like"/>
    <property type="match status" value="1"/>
</dbReference>
<dbReference type="Pfam" id="PF01871">
    <property type="entry name" value="AMMECR1"/>
    <property type="match status" value="1"/>
</dbReference>
<protein>
    <submittedName>
        <fullName evidence="2">AMMECR1 domain protein</fullName>
    </submittedName>
</protein>
<dbReference type="InterPro" id="IPR023473">
    <property type="entry name" value="AMMECR1"/>
</dbReference>
<dbReference type="Pfam" id="PF02900">
    <property type="entry name" value="LigB"/>
    <property type="match status" value="1"/>
</dbReference>
<dbReference type="PROSITE" id="PS51112">
    <property type="entry name" value="AMMECR1"/>
    <property type="match status" value="1"/>
</dbReference>
<feature type="domain" description="AMMECR1" evidence="1">
    <location>
        <begin position="295"/>
        <end position="465"/>
    </location>
</feature>
<dbReference type="Proteomes" id="UP000000272">
    <property type="component" value="Chromosome"/>
</dbReference>
<reference evidence="2 3" key="1">
    <citation type="journal article" date="2010" name="Stand. Genomic Sci.">
        <title>Complete genome sequence of Thermosediminibacter oceani type strain (JW/IW-1228P).</title>
        <authorList>
            <person name="Pitluck S."/>
            <person name="Yasawong M."/>
            <person name="Munk C."/>
            <person name="Nolan M."/>
            <person name="Lapidus A."/>
            <person name="Lucas S."/>
            <person name="Glavina Del Rio T."/>
            <person name="Tice H."/>
            <person name="Cheng J.F."/>
            <person name="Bruce D."/>
            <person name="Detter C."/>
            <person name="Tapia R."/>
            <person name="Han C."/>
            <person name="Goodwin L."/>
            <person name="Liolios K."/>
            <person name="Ivanova N."/>
            <person name="Mavromatis K."/>
            <person name="Mikhailova N."/>
            <person name="Pati A."/>
            <person name="Chen A."/>
            <person name="Palaniappan K."/>
            <person name="Land M."/>
            <person name="Hauser L."/>
            <person name="Chang Y.J."/>
            <person name="Jeffries C.D."/>
            <person name="Rohde M."/>
            <person name="Spring S."/>
            <person name="Sikorski J."/>
            <person name="Goker M."/>
            <person name="Woyke T."/>
            <person name="Bristow J."/>
            <person name="Eisen J.A."/>
            <person name="Markowitz V."/>
            <person name="Hugenholtz P."/>
            <person name="Kyrpides N.C."/>
            <person name="Klenk H.P."/>
        </authorList>
    </citation>
    <scope>NUCLEOTIDE SEQUENCE [LARGE SCALE GENOMIC DNA]</scope>
    <source>
        <strain evidence="3">ATCC BAA-1034 / DSM 16646 / JW/IW-1228P</strain>
    </source>
</reference>
<accession>D9S016</accession>
<dbReference type="InterPro" id="IPR027623">
    <property type="entry name" value="AmmeMemoSam_A"/>
</dbReference>
<dbReference type="OrthoDB" id="159752at2"/>
<dbReference type="HOGENOM" id="CLU_048702_0_0_9"/>
<dbReference type="AlphaFoldDB" id="D9S016"/>
<organism evidence="2 3">
    <name type="scientific">Thermosediminibacter oceani (strain ATCC BAA-1034 / DSM 16646 / JW/IW-1228P)</name>
    <dbReference type="NCBI Taxonomy" id="555079"/>
    <lineage>
        <taxon>Bacteria</taxon>
        <taxon>Bacillati</taxon>
        <taxon>Bacillota</taxon>
        <taxon>Clostridia</taxon>
        <taxon>Thermosediminibacterales</taxon>
        <taxon>Thermosediminibacteraceae</taxon>
        <taxon>Thermosediminibacter</taxon>
    </lineage>
</organism>
<dbReference type="KEGG" id="toc:Toce_2078"/>
<sequence length="465" mass="52163">MGIVGCYLMPHPPIMVPEVGRDEARKVDKSIEAASEVGREIRDLKPDTLVLISPHGPVFQDAVCIYDFPLKGSLASFGAPEVRLKFEPDEELKKEIIERAGRTGIPVVKSSSVRLSRYGMREELDHGAMVPLYFITQHAKDFKLLPLAFGMLPYEDLYAFGRVIRESADALGKNVVVVASGDLSHRLTPDAPAGFNPQGRAFDEKLVSILEGFDLEALYNLDPALVEKAGECGLRSIWIMLGALDGLSVNSRVLSYEGPFGVGYCVARFRPEGKAESWVEKFYQKRSEKIKMRREKEDIYVKLARQSLETYVKTGRVMEVPEDLPREMLEQRAGVFVSIKKHGQLRGCIGTIMPTRRNIAEEIIKNAISAGCEDPRFFPVEPEELPELIYSVDVLTPPEPIDSPDKLDPKKYGVIVKRGNRTGLLLPDLEGIDTVEEQINIALRKAGIRPDESYELFRFEVIRHH</sequence>
<evidence type="ECO:0000313" key="2">
    <source>
        <dbReference type="EMBL" id="ADL08793.1"/>
    </source>
</evidence>
<dbReference type="InterPro" id="IPR004183">
    <property type="entry name" value="Xdiol_dOase_suB"/>
</dbReference>
<dbReference type="eggNOG" id="COG3885">
    <property type="taxonomic scope" value="Bacteria"/>
</dbReference>
<dbReference type="NCBIfam" id="TIGR04335">
    <property type="entry name" value="AmmeMemoSam_A"/>
    <property type="match status" value="1"/>
</dbReference>
<dbReference type="NCBIfam" id="TIGR04336">
    <property type="entry name" value="AmmeMemoSam_B"/>
    <property type="match status" value="1"/>
</dbReference>
<gene>
    <name evidence="2" type="ordered locus">Toce_2078</name>
</gene>
<dbReference type="eggNOG" id="COG2078">
    <property type="taxonomic scope" value="Bacteria"/>
</dbReference>
<evidence type="ECO:0000313" key="3">
    <source>
        <dbReference type="Proteomes" id="UP000000272"/>
    </source>
</evidence>